<dbReference type="Pfam" id="PF22596">
    <property type="entry name" value="Scabin-like"/>
    <property type="match status" value="1"/>
</dbReference>
<dbReference type="Gene3D" id="3.90.210.10">
    <property type="entry name" value="Heat-Labile Enterotoxin, subunit A"/>
    <property type="match status" value="1"/>
</dbReference>
<evidence type="ECO:0000259" key="2">
    <source>
        <dbReference type="Pfam" id="PF22596"/>
    </source>
</evidence>
<evidence type="ECO:0000256" key="1">
    <source>
        <dbReference type="PROSITE-ProRule" id="PRU01011"/>
    </source>
</evidence>
<dbReference type="SUPFAM" id="SSF56399">
    <property type="entry name" value="ADP-ribosylation"/>
    <property type="match status" value="1"/>
</dbReference>
<dbReference type="PROSITE" id="PS51642">
    <property type="entry name" value="HEMOPEXIN_2"/>
    <property type="match status" value="1"/>
</dbReference>
<dbReference type="SUPFAM" id="SSF50923">
    <property type="entry name" value="Hemopexin-like domain"/>
    <property type="match status" value="1"/>
</dbReference>
<accession>A0ABD1LSY4</accession>
<feature type="domain" description="Pierisin-like" evidence="2">
    <location>
        <begin position="60"/>
        <end position="186"/>
    </location>
</feature>
<dbReference type="Gene3D" id="2.110.10.10">
    <property type="entry name" value="Hemopexin-like domain"/>
    <property type="match status" value="1"/>
</dbReference>
<dbReference type="InterPro" id="IPR018487">
    <property type="entry name" value="Hemopexin-like_repeat"/>
</dbReference>
<keyword evidence="4" id="KW-1185">Reference proteome</keyword>
<protein>
    <recommendedName>
        <fullName evidence="2">Pierisin-like domain-containing protein</fullName>
    </recommendedName>
</protein>
<dbReference type="Proteomes" id="UP001603857">
    <property type="component" value="Unassembled WGS sequence"/>
</dbReference>
<evidence type="ECO:0000313" key="3">
    <source>
        <dbReference type="EMBL" id="KAL2326640.1"/>
    </source>
</evidence>
<organism evidence="3 4">
    <name type="scientific">Flemingia macrophylla</name>
    <dbReference type="NCBI Taxonomy" id="520843"/>
    <lineage>
        <taxon>Eukaryota</taxon>
        <taxon>Viridiplantae</taxon>
        <taxon>Streptophyta</taxon>
        <taxon>Embryophyta</taxon>
        <taxon>Tracheophyta</taxon>
        <taxon>Spermatophyta</taxon>
        <taxon>Magnoliopsida</taxon>
        <taxon>eudicotyledons</taxon>
        <taxon>Gunneridae</taxon>
        <taxon>Pentapetalae</taxon>
        <taxon>rosids</taxon>
        <taxon>fabids</taxon>
        <taxon>Fabales</taxon>
        <taxon>Fabaceae</taxon>
        <taxon>Papilionoideae</taxon>
        <taxon>50 kb inversion clade</taxon>
        <taxon>NPAAA clade</taxon>
        <taxon>indigoferoid/millettioid clade</taxon>
        <taxon>Phaseoleae</taxon>
        <taxon>Flemingia</taxon>
    </lineage>
</organism>
<proteinExistence type="predicted"/>
<dbReference type="SMART" id="SM00120">
    <property type="entry name" value="HX"/>
    <property type="match status" value="3"/>
</dbReference>
<name>A0ABD1LSY4_9FABA</name>
<evidence type="ECO:0000313" key="4">
    <source>
        <dbReference type="Proteomes" id="UP001603857"/>
    </source>
</evidence>
<feature type="repeat" description="Hemopexin" evidence="1">
    <location>
        <begin position="444"/>
        <end position="496"/>
    </location>
</feature>
<dbReference type="AlphaFoldDB" id="A0ABD1LSY4"/>
<gene>
    <name evidence="3" type="ORF">Fmac_025698</name>
</gene>
<dbReference type="InterPro" id="IPR036375">
    <property type="entry name" value="Hemopexin-like_dom_sf"/>
</dbReference>
<dbReference type="InterPro" id="IPR054695">
    <property type="entry name" value="Pierisin-like_dom"/>
</dbReference>
<sequence length="527" mass="59314">MSFPPNTPTRVCASNFPQPVDQNAINEAEGVLSLVNRVNEGFEIEVRPSDLEYDIRRPVVRWDSRRYEETFESGFRARPRGDTSESVYYNLLDYVNSGGAPLAPNRSVTHGFVSTTLNEGWQPIPNPQTLPRGQLLQFFRYEIYAPGGIWVSVTLRNRYRYPNQAEVCFVGGIAPQFIRSCIVYIAIRDPDSNHVSLARDSPLIINRNFNPQAYPYALVHIYIPTHTYVDENGVEIDLPEETYPPSCRHKRDISGSHDHSNTNDDALEWYTRKVIDNRSYVNAAFRASTENEAYLFMQNKYVLVNYAPGTTNDKIVNGPLLICDGFPSLIGTPFGEYGIECAFDTDYNEAFIFSANLCALIDYAPGTTNDKILSGPMPIASMFPFFKGTVFEHGIDAAFKATAKYEAYLFRREQYALISYHSKTLIAIRKITDGFHSLRGTVFASDVDAAFASHRAGEAYLFKGDSYALINFAPGTTDDYIAGGTIKEILPNWPSLRGVLPLLNKGLDFHVHHGHGQDQTHHQHDEL</sequence>
<reference evidence="3 4" key="1">
    <citation type="submission" date="2024-08" db="EMBL/GenBank/DDBJ databases">
        <title>Insights into the chromosomal genome structure of Flemingia macrophylla.</title>
        <authorList>
            <person name="Ding Y."/>
            <person name="Zhao Y."/>
            <person name="Bi W."/>
            <person name="Wu M."/>
            <person name="Zhao G."/>
            <person name="Gong Y."/>
            <person name="Li W."/>
            <person name="Zhang P."/>
        </authorList>
    </citation>
    <scope>NUCLEOTIDE SEQUENCE [LARGE SCALE GENOMIC DNA]</scope>
    <source>
        <strain evidence="3">DYQJB</strain>
        <tissue evidence="3">Leaf</tissue>
    </source>
</reference>
<dbReference type="EMBL" id="JBGMDY010000008">
    <property type="protein sequence ID" value="KAL2326640.1"/>
    <property type="molecule type" value="Genomic_DNA"/>
</dbReference>
<comment type="caution">
    <text evidence="3">The sequence shown here is derived from an EMBL/GenBank/DDBJ whole genome shotgun (WGS) entry which is preliminary data.</text>
</comment>